<protein>
    <submittedName>
        <fullName evidence="2">Uncharacterized protein</fullName>
    </submittedName>
</protein>
<dbReference type="AlphaFoldDB" id="A0A9J6B8R9"/>
<feature type="region of interest" description="Disordered" evidence="1">
    <location>
        <begin position="18"/>
        <end position="43"/>
    </location>
</feature>
<comment type="caution">
    <text evidence="2">The sequence shown here is derived from an EMBL/GenBank/DDBJ whole genome shotgun (WGS) entry which is preliminary data.</text>
</comment>
<feature type="non-terminal residue" evidence="2">
    <location>
        <position position="1"/>
    </location>
</feature>
<evidence type="ECO:0000256" key="1">
    <source>
        <dbReference type="SAM" id="MobiDB-lite"/>
    </source>
</evidence>
<reference evidence="2" key="1">
    <citation type="submission" date="2021-03" db="EMBL/GenBank/DDBJ databases">
        <title>Chromosome level genome of the anhydrobiotic midge Polypedilum vanderplanki.</title>
        <authorList>
            <person name="Yoshida Y."/>
            <person name="Kikawada T."/>
            <person name="Gusev O."/>
        </authorList>
    </citation>
    <scope>NUCLEOTIDE SEQUENCE</scope>
    <source>
        <strain evidence="2">NIAS01</strain>
        <tissue evidence="2">Whole body or cell culture</tissue>
    </source>
</reference>
<gene>
    <name evidence="2" type="ORF">PVAND_017695</name>
</gene>
<name>A0A9J6B8R9_POLVA</name>
<evidence type="ECO:0000313" key="3">
    <source>
        <dbReference type="Proteomes" id="UP001107558"/>
    </source>
</evidence>
<sequence>LSVQFYFIPSQKIKSREMNRINSIHSDPLRSRSKSTRRNPVEKSWKNKSNIQHFTKIFNNYDKGQTPLPSFCTLSKFLLYYFQESLSKAYRTALQQAPQSTESTRFDRD</sequence>
<proteinExistence type="predicted"/>
<evidence type="ECO:0000313" key="2">
    <source>
        <dbReference type="EMBL" id="KAG5666172.1"/>
    </source>
</evidence>
<dbReference type="EMBL" id="JADBJN010000043">
    <property type="protein sequence ID" value="KAG5666172.1"/>
    <property type="molecule type" value="Genomic_DNA"/>
</dbReference>
<dbReference type="Proteomes" id="UP001107558">
    <property type="component" value="Unassembled WGS sequence"/>
</dbReference>
<keyword evidence="3" id="KW-1185">Reference proteome</keyword>
<accession>A0A9J6B8R9</accession>
<organism evidence="2 3">
    <name type="scientific">Polypedilum vanderplanki</name>
    <name type="common">Sleeping chironomid midge</name>
    <dbReference type="NCBI Taxonomy" id="319348"/>
    <lineage>
        <taxon>Eukaryota</taxon>
        <taxon>Metazoa</taxon>
        <taxon>Ecdysozoa</taxon>
        <taxon>Arthropoda</taxon>
        <taxon>Hexapoda</taxon>
        <taxon>Insecta</taxon>
        <taxon>Pterygota</taxon>
        <taxon>Neoptera</taxon>
        <taxon>Endopterygota</taxon>
        <taxon>Diptera</taxon>
        <taxon>Nematocera</taxon>
        <taxon>Chironomoidea</taxon>
        <taxon>Chironomidae</taxon>
        <taxon>Chironominae</taxon>
        <taxon>Polypedilum</taxon>
        <taxon>Polypedilum</taxon>
    </lineage>
</organism>